<keyword evidence="4" id="KW-1185">Reference proteome</keyword>
<comment type="caution">
    <text evidence="3">The sequence shown here is derived from an EMBL/GenBank/DDBJ whole genome shotgun (WGS) entry which is preliminary data.</text>
</comment>
<keyword evidence="2" id="KW-1133">Transmembrane helix</keyword>
<keyword evidence="2" id="KW-0472">Membrane</keyword>
<feature type="compositionally biased region" description="Acidic residues" evidence="1">
    <location>
        <begin position="437"/>
        <end position="477"/>
    </location>
</feature>
<dbReference type="AlphaFoldDB" id="A0AA88KZ47"/>
<feature type="transmembrane region" description="Helical" evidence="2">
    <location>
        <begin position="178"/>
        <end position="203"/>
    </location>
</feature>
<feature type="region of interest" description="Disordered" evidence="1">
    <location>
        <begin position="307"/>
        <end position="375"/>
    </location>
</feature>
<dbReference type="EMBL" id="JAVRJZ010000017">
    <property type="protein sequence ID" value="KAK2710202.1"/>
    <property type="molecule type" value="Genomic_DNA"/>
</dbReference>
<proteinExistence type="predicted"/>
<feature type="compositionally biased region" description="Basic and acidic residues" evidence="1">
    <location>
        <begin position="307"/>
        <end position="319"/>
    </location>
</feature>
<sequence>MPSDDEFPKLFGDDKAISLQAGNEKDLRMALKTVAFNIPLGLKLLLLDPILFSRCRFCPSVFLYLSSVVPAIWLLEFDKLDRRLEVQEEIEFISTNSSEELPAIQTFGVEFKIPVTFTAEVWATIIEQVLMLILIIGRWLLPKGDLTREQLSQLLLVYIGTAADIIEFFDSFKDDKIASNRILCIIILSIWSWSLLQFTLVITAPSKPKNKRGKHAEQSKKNTTCAETCCTVDVWSILINIILQDAPFFIFRLLLISYYNIISYMNIFFTAKNTLVIILQFYRLVVVQSERRKLLKKSRKGGEKVVLIKKESKRSEKGKHLSHHSEKKLKMKGKQQRRLETQLSEEEFASPALSSSRLLEKEDHPWKRKGRRKSLSTSNLHEMAEFYYEDEITSNERTSCRISSEFDPDEDPEYEDPDKLKQRMKELRRNKGTPIQAEDDIEEDDEEDEDLANEQLLEEEEDEDDDEEEQEDDEDGEWAMLNARRNKNQPKPLPRSDRSRPLPNPKSDSPASSQRPLRAPSARVIRNRNECRARQVRPSSRNSDRVSVSGSSRARRQDTGYSSASSQQSHKSGFAKQAQGRGCNRRDERRRDGEGATASSSERRARLQTISGKAYEPPRITKKQTDEGNDDI</sequence>
<dbReference type="PANTHER" id="PTHR22168">
    <property type="entry name" value="TMEM26 PROTEIN"/>
    <property type="match status" value="1"/>
</dbReference>
<feature type="compositionally biased region" description="Basic residues" evidence="1">
    <location>
        <begin position="320"/>
        <end position="336"/>
    </location>
</feature>
<feature type="compositionally biased region" description="Low complexity" evidence="1">
    <location>
        <begin position="536"/>
        <end position="552"/>
    </location>
</feature>
<evidence type="ECO:0000313" key="3">
    <source>
        <dbReference type="EMBL" id="KAK2710202.1"/>
    </source>
</evidence>
<reference evidence="3" key="1">
    <citation type="submission" date="2023-07" db="EMBL/GenBank/DDBJ databases">
        <title>Chromosome-level genome assembly of Artemia franciscana.</title>
        <authorList>
            <person name="Jo E."/>
        </authorList>
    </citation>
    <scope>NUCLEOTIDE SEQUENCE</scope>
    <source>
        <tissue evidence="3">Whole body</tissue>
    </source>
</reference>
<feature type="compositionally biased region" description="Basic and acidic residues" evidence="1">
    <location>
        <begin position="417"/>
        <end position="429"/>
    </location>
</feature>
<evidence type="ECO:0000256" key="1">
    <source>
        <dbReference type="SAM" id="MobiDB-lite"/>
    </source>
</evidence>
<protein>
    <recommendedName>
        <fullName evidence="5">Transmembrane protein 26</fullName>
    </recommendedName>
</protein>
<dbReference type="PANTHER" id="PTHR22168:SF8">
    <property type="entry name" value="TRANSMEMBRANE PROTEIN 26"/>
    <property type="match status" value="1"/>
</dbReference>
<evidence type="ECO:0000256" key="2">
    <source>
        <dbReference type="SAM" id="Phobius"/>
    </source>
</evidence>
<feature type="compositionally biased region" description="Acidic residues" evidence="1">
    <location>
        <begin position="406"/>
        <end position="416"/>
    </location>
</feature>
<feature type="compositionally biased region" description="Polar residues" evidence="1">
    <location>
        <begin position="506"/>
        <end position="515"/>
    </location>
</feature>
<feature type="transmembrane region" description="Helical" evidence="2">
    <location>
        <begin position="153"/>
        <end position="172"/>
    </location>
</feature>
<name>A0AA88KZ47_ARTSF</name>
<feature type="transmembrane region" description="Helical" evidence="2">
    <location>
        <begin position="249"/>
        <end position="269"/>
    </location>
</feature>
<dbReference type="Pfam" id="PF09772">
    <property type="entry name" value="Tmem26"/>
    <property type="match status" value="1"/>
</dbReference>
<feature type="region of interest" description="Disordered" evidence="1">
    <location>
        <begin position="399"/>
        <end position="632"/>
    </location>
</feature>
<organism evidence="3 4">
    <name type="scientific">Artemia franciscana</name>
    <name type="common">Brine shrimp</name>
    <name type="synonym">Artemia sanfranciscana</name>
    <dbReference type="NCBI Taxonomy" id="6661"/>
    <lineage>
        <taxon>Eukaryota</taxon>
        <taxon>Metazoa</taxon>
        <taxon>Ecdysozoa</taxon>
        <taxon>Arthropoda</taxon>
        <taxon>Crustacea</taxon>
        <taxon>Branchiopoda</taxon>
        <taxon>Anostraca</taxon>
        <taxon>Artemiidae</taxon>
        <taxon>Artemia</taxon>
    </lineage>
</organism>
<accession>A0AA88KZ47</accession>
<feature type="compositionally biased region" description="Basic and acidic residues" evidence="1">
    <location>
        <begin position="584"/>
        <end position="594"/>
    </location>
</feature>
<dbReference type="Proteomes" id="UP001187531">
    <property type="component" value="Unassembled WGS sequence"/>
</dbReference>
<feature type="transmembrane region" description="Helical" evidence="2">
    <location>
        <begin position="121"/>
        <end position="141"/>
    </location>
</feature>
<dbReference type="InterPro" id="IPR019169">
    <property type="entry name" value="Transmembrane_26"/>
</dbReference>
<gene>
    <name evidence="3" type="ORF">QYM36_013768</name>
</gene>
<evidence type="ECO:0008006" key="5">
    <source>
        <dbReference type="Google" id="ProtNLM"/>
    </source>
</evidence>
<evidence type="ECO:0000313" key="4">
    <source>
        <dbReference type="Proteomes" id="UP001187531"/>
    </source>
</evidence>
<feature type="compositionally biased region" description="Low complexity" evidence="1">
    <location>
        <begin position="562"/>
        <end position="572"/>
    </location>
</feature>
<keyword evidence="2" id="KW-0812">Transmembrane</keyword>